<reference evidence="1" key="1">
    <citation type="journal article" date="2020" name="Stud. Mycol.">
        <title>101 Dothideomycetes genomes: a test case for predicting lifestyles and emergence of pathogens.</title>
        <authorList>
            <person name="Haridas S."/>
            <person name="Albert R."/>
            <person name="Binder M."/>
            <person name="Bloem J."/>
            <person name="Labutti K."/>
            <person name="Salamov A."/>
            <person name="Andreopoulos B."/>
            <person name="Baker S."/>
            <person name="Barry K."/>
            <person name="Bills G."/>
            <person name="Bluhm B."/>
            <person name="Cannon C."/>
            <person name="Castanera R."/>
            <person name="Culley D."/>
            <person name="Daum C."/>
            <person name="Ezra D."/>
            <person name="Gonzalez J."/>
            <person name="Henrissat B."/>
            <person name="Kuo A."/>
            <person name="Liang C."/>
            <person name="Lipzen A."/>
            <person name="Lutzoni F."/>
            <person name="Magnuson J."/>
            <person name="Mondo S."/>
            <person name="Nolan M."/>
            <person name="Ohm R."/>
            <person name="Pangilinan J."/>
            <person name="Park H.-J."/>
            <person name="Ramirez L."/>
            <person name="Alfaro M."/>
            <person name="Sun H."/>
            <person name="Tritt A."/>
            <person name="Yoshinaga Y."/>
            <person name="Zwiers L.-H."/>
            <person name="Turgeon B."/>
            <person name="Goodwin S."/>
            <person name="Spatafora J."/>
            <person name="Crous P."/>
            <person name="Grigoriev I."/>
        </authorList>
    </citation>
    <scope>NUCLEOTIDE SEQUENCE</scope>
    <source>
        <strain evidence="1">CBS 207.26</strain>
    </source>
</reference>
<feature type="non-terminal residue" evidence="1">
    <location>
        <position position="1"/>
    </location>
</feature>
<evidence type="ECO:0000313" key="2">
    <source>
        <dbReference type="Proteomes" id="UP000800200"/>
    </source>
</evidence>
<dbReference type="EMBL" id="ML994634">
    <property type="protein sequence ID" value="KAF2185236.1"/>
    <property type="molecule type" value="Genomic_DNA"/>
</dbReference>
<dbReference type="AlphaFoldDB" id="A0A6A6E5U2"/>
<sequence length="57" mass="6421">SGSVNLKMYAPMLINFIHSGKAHSSFIASAVINIKDAPEYYARFNGQEEVKVFIRFL</sequence>
<organism evidence="1 2">
    <name type="scientific">Zopfia rhizophila CBS 207.26</name>
    <dbReference type="NCBI Taxonomy" id="1314779"/>
    <lineage>
        <taxon>Eukaryota</taxon>
        <taxon>Fungi</taxon>
        <taxon>Dikarya</taxon>
        <taxon>Ascomycota</taxon>
        <taxon>Pezizomycotina</taxon>
        <taxon>Dothideomycetes</taxon>
        <taxon>Dothideomycetes incertae sedis</taxon>
        <taxon>Zopfiaceae</taxon>
        <taxon>Zopfia</taxon>
    </lineage>
</organism>
<gene>
    <name evidence="1" type="ORF">K469DRAFT_577166</name>
</gene>
<protein>
    <submittedName>
        <fullName evidence="1">Uncharacterized protein</fullName>
    </submittedName>
</protein>
<proteinExistence type="predicted"/>
<accession>A0A6A6E5U2</accession>
<name>A0A6A6E5U2_9PEZI</name>
<evidence type="ECO:0000313" key="1">
    <source>
        <dbReference type="EMBL" id="KAF2185236.1"/>
    </source>
</evidence>
<keyword evidence="2" id="KW-1185">Reference proteome</keyword>
<dbReference type="Proteomes" id="UP000800200">
    <property type="component" value="Unassembled WGS sequence"/>
</dbReference>
<dbReference type="Gene3D" id="3.90.180.10">
    <property type="entry name" value="Medium-chain alcohol dehydrogenases, catalytic domain"/>
    <property type="match status" value="1"/>
</dbReference>
<dbReference type="OrthoDB" id="4816096at2759"/>